<reference evidence="1" key="1">
    <citation type="submission" date="2014-09" db="EMBL/GenBank/DDBJ databases">
        <authorList>
            <person name="Magalhaes I.L.F."/>
            <person name="Oliveira U."/>
            <person name="Santos F.R."/>
            <person name="Vidigal T.H.D.A."/>
            <person name="Brescovit A.D."/>
            <person name="Santos A.J."/>
        </authorList>
    </citation>
    <scope>NUCLEOTIDE SEQUENCE</scope>
    <source>
        <tissue evidence="1">Shoot tissue taken approximately 20 cm above the soil surface</tissue>
    </source>
</reference>
<protein>
    <submittedName>
        <fullName evidence="1">Uncharacterized protein</fullName>
    </submittedName>
</protein>
<proteinExistence type="predicted"/>
<sequence>MAASLAQGVTATP</sequence>
<accession>A0A0A9HPV7</accession>
<reference evidence="1" key="2">
    <citation type="journal article" date="2015" name="Data Brief">
        <title>Shoot transcriptome of the giant reed, Arundo donax.</title>
        <authorList>
            <person name="Barrero R.A."/>
            <person name="Guerrero F.D."/>
            <person name="Moolhuijzen P."/>
            <person name="Goolsby J.A."/>
            <person name="Tidwell J."/>
            <person name="Bellgard S.E."/>
            <person name="Bellgard M.I."/>
        </authorList>
    </citation>
    <scope>NUCLEOTIDE SEQUENCE</scope>
    <source>
        <tissue evidence="1">Shoot tissue taken approximately 20 cm above the soil surface</tissue>
    </source>
</reference>
<organism evidence="1">
    <name type="scientific">Arundo donax</name>
    <name type="common">Giant reed</name>
    <name type="synonym">Donax arundinaceus</name>
    <dbReference type="NCBI Taxonomy" id="35708"/>
    <lineage>
        <taxon>Eukaryota</taxon>
        <taxon>Viridiplantae</taxon>
        <taxon>Streptophyta</taxon>
        <taxon>Embryophyta</taxon>
        <taxon>Tracheophyta</taxon>
        <taxon>Spermatophyta</taxon>
        <taxon>Magnoliopsida</taxon>
        <taxon>Liliopsida</taxon>
        <taxon>Poales</taxon>
        <taxon>Poaceae</taxon>
        <taxon>PACMAD clade</taxon>
        <taxon>Arundinoideae</taxon>
        <taxon>Arundineae</taxon>
        <taxon>Arundo</taxon>
    </lineage>
</organism>
<name>A0A0A9HPV7_ARUDO</name>
<evidence type="ECO:0000313" key="1">
    <source>
        <dbReference type="EMBL" id="JAE39125.1"/>
    </source>
</evidence>
<dbReference type="EMBL" id="GBRH01158771">
    <property type="protein sequence ID" value="JAE39125.1"/>
    <property type="molecule type" value="Transcribed_RNA"/>
</dbReference>